<reference evidence="1" key="1">
    <citation type="submission" date="2018-02" db="EMBL/GenBank/DDBJ databases">
        <title>Rhizophora mucronata_Transcriptome.</title>
        <authorList>
            <person name="Meera S.P."/>
            <person name="Sreeshan A."/>
            <person name="Augustine A."/>
        </authorList>
    </citation>
    <scope>NUCLEOTIDE SEQUENCE</scope>
    <source>
        <tissue evidence="1">Leaf</tissue>
    </source>
</reference>
<dbReference type="EMBL" id="GGEC01069767">
    <property type="protein sequence ID" value="MBX50251.1"/>
    <property type="molecule type" value="Transcribed_RNA"/>
</dbReference>
<proteinExistence type="predicted"/>
<protein>
    <submittedName>
        <fullName evidence="1">Uncharacterized protein</fullName>
    </submittedName>
</protein>
<sequence>MITSQSSDLMVMNPVYNTFAGLKHVKILKLIPNNWSILIFYFRLEMGRLQLVWLHYCLHFAQDVLFVENHIP</sequence>
<name>A0A2P2P6K5_RHIMU</name>
<evidence type="ECO:0000313" key="1">
    <source>
        <dbReference type="EMBL" id="MBX50251.1"/>
    </source>
</evidence>
<organism evidence="1">
    <name type="scientific">Rhizophora mucronata</name>
    <name type="common">Asiatic mangrove</name>
    <dbReference type="NCBI Taxonomy" id="61149"/>
    <lineage>
        <taxon>Eukaryota</taxon>
        <taxon>Viridiplantae</taxon>
        <taxon>Streptophyta</taxon>
        <taxon>Embryophyta</taxon>
        <taxon>Tracheophyta</taxon>
        <taxon>Spermatophyta</taxon>
        <taxon>Magnoliopsida</taxon>
        <taxon>eudicotyledons</taxon>
        <taxon>Gunneridae</taxon>
        <taxon>Pentapetalae</taxon>
        <taxon>rosids</taxon>
        <taxon>fabids</taxon>
        <taxon>Malpighiales</taxon>
        <taxon>Rhizophoraceae</taxon>
        <taxon>Rhizophora</taxon>
    </lineage>
</organism>
<dbReference type="AlphaFoldDB" id="A0A2P2P6K5"/>
<accession>A0A2P2P6K5</accession>